<name>A0A117IW19_9ACTN</name>
<dbReference type="Proteomes" id="UP000054011">
    <property type="component" value="Unassembled WGS sequence"/>
</dbReference>
<protein>
    <submittedName>
        <fullName evidence="2">Uncharacterized protein</fullName>
    </submittedName>
</protein>
<dbReference type="OrthoDB" id="4870973at2"/>
<dbReference type="Pfam" id="PF19690">
    <property type="entry name" value="DUF6191"/>
    <property type="match status" value="1"/>
</dbReference>
<dbReference type="AlphaFoldDB" id="A0A117IW19"/>
<dbReference type="InterPro" id="IPR045684">
    <property type="entry name" value="DUF6191"/>
</dbReference>
<dbReference type="STRING" id="936756.ATE80_14715"/>
<dbReference type="EMBL" id="LNSV01000032">
    <property type="protein sequence ID" value="KUH38105.1"/>
    <property type="molecule type" value="Genomic_DNA"/>
</dbReference>
<sequence length="62" mass="6477">MFGNAMDELFAPGRKHTDEEARRLVLSRVDVGDSDPGSGPIDLASGQVTVRPAGPAETPDGL</sequence>
<organism evidence="2 3">
    <name type="scientific">Streptomyces kanasensis</name>
    <dbReference type="NCBI Taxonomy" id="936756"/>
    <lineage>
        <taxon>Bacteria</taxon>
        <taxon>Bacillati</taxon>
        <taxon>Actinomycetota</taxon>
        <taxon>Actinomycetes</taxon>
        <taxon>Kitasatosporales</taxon>
        <taxon>Streptomycetaceae</taxon>
        <taxon>Streptomyces</taxon>
    </lineage>
</organism>
<evidence type="ECO:0000256" key="1">
    <source>
        <dbReference type="SAM" id="MobiDB-lite"/>
    </source>
</evidence>
<gene>
    <name evidence="2" type="ORF">ATE80_14715</name>
</gene>
<accession>A0A117IW19</accession>
<evidence type="ECO:0000313" key="3">
    <source>
        <dbReference type="Proteomes" id="UP000054011"/>
    </source>
</evidence>
<keyword evidence="3" id="KW-1185">Reference proteome</keyword>
<reference evidence="2 3" key="1">
    <citation type="submission" date="2015-11" db="EMBL/GenBank/DDBJ databases">
        <title>Genome-wide analysis reveals the secondary metabolome in Streptomyces kanasensis ZX01.</title>
        <authorList>
            <person name="Zhang G."/>
            <person name="Han L."/>
            <person name="Feng J."/>
            <person name="Zhang X."/>
        </authorList>
    </citation>
    <scope>NUCLEOTIDE SEQUENCE [LARGE SCALE GENOMIC DNA]</scope>
    <source>
        <strain evidence="2 3">ZX01</strain>
    </source>
</reference>
<proteinExistence type="predicted"/>
<dbReference type="RefSeq" id="WP_058942670.1">
    <property type="nucleotide sequence ID" value="NZ_LNSV01000032.1"/>
</dbReference>
<evidence type="ECO:0000313" key="2">
    <source>
        <dbReference type="EMBL" id="KUH38105.1"/>
    </source>
</evidence>
<feature type="region of interest" description="Disordered" evidence="1">
    <location>
        <begin position="29"/>
        <end position="62"/>
    </location>
</feature>
<comment type="caution">
    <text evidence="2">The sequence shown here is derived from an EMBL/GenBank/DDBJ whole genome shotgun (WGS) entry which is preliminary data.</text>
</comment>